<evidence type="ECO:0008006" key="5">
    <source>
        <dbReference type="Google" id="ProtNLM"/>
    </source>
</evidence>
<organism evidence="3 4">
    <name type="scientific">Terfezia boudieri ATCC MYA-4762</name>
    <dbReference type="NCBI Taxonomy" id="1051890"/>
    <lineage>
        <taxon>Eukaryota</taxon>
        <taxon>Fungi</taxon>
        <taxon>Dikarya</taxon>
        <taxon>Ascomycota</taxon>
        <taxon>Pezizomycotina</taxon>
        <taxon>Pezizomycetes</taxon>
        <taxon>Pezizales</taxon>
        <taxon>Pezizaceae</taxon>
        <taxon>Terfezia</taxon>
    </lineage>
</organism>
<dbReference type="STRING" id="1051890.A0A3N4LZN3"/>
<keyword evidence="1" id="KW-0539">Nucleus</keyword>
<dbReference type="PANTHER" id="PTHR35392">
    <property type="entry name" value="ZN(II)2CYS6 TRANSCRIPTION FACTOR (EUROFUNG)-RELATED-RELATED"/>
    <property type="match status" value="1"/>
</dbReference>
<dbReference type="PANTHER" id="PTHR35392:SF2">
    <property type="entry name" value="ZN(II)2CYS6 TRANSCRIPTION FACTOR (EUROFUNG)"/>
    <property type="match status" value="1"/>
</dbReference>
<evidence type="ECO:0000313" key="4">
    <source>
        <dbReference type="Proteomes" id="UP000267821"/>
    </source>
</evidence>
<gene>
    <name evidence="3" type="ORF">L211DRAFT_820943</name>
</gene>
<evidence type="ECO:0000313" key="3">
    <source>
        <dbReference type="EMBL" id="RPB26582.1"/>
    </source>
</evidence>
<dbReference type="InterPro" id="IPR001138">
    <property type="entry name" value="Zn2Cys6_DnaBD"/>
</dbReference>
<dbReference type="Proteomes" id="UP000267821">
    <property type="component" value="Unassembled WGS sequence"/>
</dbReference>
<dbReference type="GO" id="GO:0008270">
    <property type="term" value="F:zinc ion binding"/>
    <property type="evidence" value="ECO:0007669"/>
    <property type="project" value="InterPro"/>
</dbReference>
<proteinExistence type="predicted"/>
<reference evidence="3 4" key="1">
    <citation type="journal article" date="2018" name="Nat. Ecol. Evol.">
        <title>Pezizomycetes genomes reveal the molecular basis of ectomycorrhizal truffle lifestyle.</title>
        <authorList>
            <person name="Murat C."/>
            <person name="Payen T."/>
            <person name="Noel B."/>
            <person name="Kuo A."/>
            <person name="Morin E."/>
            <person name="Chen J."/>
            <person name="Kohler A."/>
            <person name="Krizsan K."/>
            <person name="Balestrini R."/>
            <person name="Da Silva C."/>
            <person name="Montanini B."/>
            <person name="Hainaut M."/>
            <person name="Levati E."/>
            <person name="Barry K.W."/>
            <person name="Belfiori B."/>
            <person name="Cichocki N."/>
            <person name="Clum A."/>
            <person name="Dockter R.B."/>
            <person name="Fauchery L."/>
            <person name="Guy J."/>
            <person name="Iotti M."/>
            <person name="Le Tacon F."/>
            <person name="Lindquist E.A."/>
            <person name="Lipzen A."/>
            <person name="Malagnac F."/>
            <person name="Mello A."/>
            <person name="Molinier V."/>
            <person name="Miyauchi S."/>
            <person name="Poulain J."/>
            <person name="Riccioni C."/>
            <person name="Rubini A."/>
            <person name="Sitrit Y."/>
            <person name="Splivallo R."/>
            <person name="Traeger S."/>
            <person name="Wang M."/>
            <person name="Zifcakova L."/>
            <person name="Wipf D."/>
            <person name="Zambonelli A."/>
            <person name="Paolocci F."/>
            <person name="Nowrousian M."/>
            <person name="Ottonello S."/>
            <person name="Baldrian P."/>
            <person name="Spatafora J.W."/>
            <person name="Henrissat B."/>
            <person name="Nagy L.G."/>
            <person name="Aury J.M."/>
            <person name="Wincker P."/>
            <person name="Grigoriev I.V."/>
            <person name="Bonfante P."/>
            <person name="Martin F.M."/>
        </authorList>
    </citation>
    <scope>NUCLEOTIDE SEQUENCE [LARGE SCALE GENOMIC DNA]</scope>
    <source>
        <strain evidence="3 4">ATCC MYA-4762</strain>
    </source>
</reference>
<dbReference type="InterPro" id="IPR052973">
    <property type="entry name" value="Fungal_sec-metab_reg_TF"/>
</dbReference>
<evidence type="ECO:0000256" key="1">
    <source>
        <dbReference type="ARBA" id="ARBA00023242"/>
    </source>
</evidence>
<dbReference type="EMBL" id="ML121534">
    <property type="protein sequence ID" value="RPB26582.1"/>
    <property type="molecule type" value="Genomic_DNA"/>
</dbReference>
<dbReference type="CDD" id="cd00067">
    <property type="entry name" value="GAL4"/>
    <property type="match status" value="1"/>
</dbReference>
<protein>
    <recommendedName>
        <fullName evidence="5">Zn(2)-C6 fungal-type domain-containing protein</fullName>
    </recommendedName>
</protein>
<feature type="compositionally biased region" description="Polar residues" evidence="2">
    <location>
        <begin position="320"/>
        <end position="335"/>
    </location>
</feature>
<dbReference type="InParanoid" id="A0A3N4LZN3"/>
<keyword evidence="4" id="KW-1185">Reference proteome</keyword>
<dbReference type="AlphaFoldDB" id="A0A3N4LZN3"/>
<name>A0A3N4LZN3_9PEZI</name>
<dbReference type="OrthoDB" id="5362630at2759"/>
<sequence>MYSSIPTPPQSYNPAFYSTLEGPHEDFSIPLLPSDFANADSTPEKASALRKLFPYQLPTPPPISLLSSQFKAANMASHNIEYQRTLPETRVSDFSELDPWYTCMYPDYQESTASTGASVSSSEYSSPPTLSLTTNVLGITANYGYSAHPDSGIQVTPHTALTTKFASSLPSANGININMPRPATPATASVPLLASSYTSSVTDAVDAWDAHGSIRHHQHVQHNHNHIDRAATFETRNWRVPAYPDLNIVQATPINMTATQQWPLPGAGPLKHRSTVLADAVIAGRDTSTSRENKRVRLSPFSGSESGSEDETASLHAPVYSNSNSPQMSKTTSNPAAHLNPDYAPPPKARKGRRKLGAAERKEVHELRKMGACTRCWGLKMKCGEGSPCPRCQKLGGSHQCVRVHFVDLDVFSKWLNDAYSRSMMHNVLRWSQANPRTITICHEENGISLTMRCHEFMPVLPDQLDYWYKDAYGWESVTTAPFAMKKGVSTDVLDAYIDDQVEWYVENHFKTVNPIMYETFRVALNYANANPKDNSIVKDALKLWTTHQLLLKGASITGEENLQMAPINNQTSSLHAKIPLPRVLSNQLDHLFERRIWQAERQLLSELQRRILSRKREEWLRVYLCLVIVLNTLERDTWRLYYWYFHAQDGYTWRHPLSPSQLIDKNTRLADSLAAHFQAISKGLTPFALDWTREQTLALVSTDDEIVKYIESTGKLVRDQENIRRRRNVLASYTEADERSFDFLYSGKILII</sequence>
<dbReference type="GO" id="GO:0000981">
    <property type="term" value="F:DNA-binding transcription factor activity, RNA polymerase II-specific"/>
    <property type="evidence" value="ECO:0007669"/>
    <property type="project" value="InterPro"/>
</dbReference>
<evidence type="ECO:0000256" key="2">
    <source>
        <dbReference type="SAM" id="MobiDB-lite"/>
    </source>
</evidence>
<feature type="region of interest" description="Disordered" evidence="2">
    <location>
        <begin position="282"/>
        <end position="362"/>
    </location>
</feature>
<accession>A0A3N4LZN3</accession>